<name>A0ABR1UCF3_9PEZI</name>
<comment type="caution">
    <text evidence="2">The sequence shown here is derived from an EMBL/GenBank/DDBJ whole genome shotgun (WGS) entry which is preliminary data.</text>
</comment>
<sequence>MIEEDISQYTEPAVVHQAHDAPRDATHRRKIDRDVKREKKRKAEDPSIEDPETKRIKRETSPSRATSEPKQTSDDIKAKLEHDSADEDTKLKLEELGEDVEIKSEYDSDEDPKVKLEDSSDPEEKAHAEVKKEDDSG</sequence>
<evidence type="ECO:0000313" key="2">
    <source>
        <dbReference type="EMBL" id="KAK8055623.1"/>
    </source>
</evidence>
<keyword evidence="3" id="KW-1185">Reference proteome</keyword>
<gene>
    <name evidence="2" type="ORF">PG993_000850</name>
</gene>
<organism evidence="2 3">
    <name type="scientific">Apiospora rasikravindrae</name>
    <dbReference type="NCBI Taxonomy" id="990691"/>
    <lineage>
        <taxon>Eukaryota</taxon>
        <taxon>Fungi</taxon>
        <taxon>Dikarya</taxon>
        <taxon>Ascomycota</taxon>
        <taxon>Pezizomycotina</taxon>
        <taxon>Sordariomycetes</taxon>
        <taxon>Xylariomycetidae</taxon>
        <taxon>Amphisphaeriales</taxon>
        <taxon>Apiosporaceae</taxon>
        <taxon>Apiospora</taxon>
    </lineage>
</organism>
<accession>A0ABR1UCF3</accession>
<evidence type="ECO:0000256" key="1">
    <source>
        <dbReference type="SAM" id="MobiDB-lite"/>
    </source>
</evidence>
<evidence type="ECO:0000313" key="3">
    <source>
        <dbReference type="Proteomes" id="UP001444661"/>
    </source>
</evidence>
<dbReference type="Proteomes" id="UP001444661">
    <property type="component" value="Unassembled WGS sequence"/>
</dbReference>
<feature type="compositionally biased region" description="Basic and acidic residues" evidence="1">
    <location>
        <begin position="71"/>
        <end position="137"/>
    </location>
</feature>
<feature type="compositionally biased region" description="Basic and acidic residues" evidence="1">
    <location>
        <begin position="17"/>
        <end position="61"/>
    </location>
</feature>
<feature type="region of interest" description="Disordered" evidence="1">
    <location>
        <begin position="1"/>
        <end position="137"/>
    </location>
</feature>
<dbReference type="EMBL" id="JAQQWK010000001">
    <property type="protein sequence ID" value="KAK8055623.1"/>
    <property type="molecule type" value="Genomic_DNA"/>
</dbReference>
<protein>
    <submittedName>
        <fullName evidence="2">Uncharacterized protein</fullName>
    </submittedName>
</protein>
<reference evidence="2 3" key="1">
    <citation type="submission" date="2023-01" db="EMBL/GenBank/DDBJ databases">
        <title>Analysis of 21 Apiospora genomes using comparative genomics revels a genus with tremendous synthesis potential of carbohydrate active enzymes and secondary metabolites.</title>
        <authorList>
            <person name="Sorensen T."/>
        </authorList>
    </citation>
    <scope>NUCLEOTIDE SEQUENCE [LARGE SCALE GENOMIC DNA]</scope>
    <source>
        <strain evidence="2 3">CBS 33761</strain>
    </source>
</reference>
<proteinExistence type="predicted"/>